<evidence type="ECO:0000313" key="3">
    <source>
        <dbReference type="Proteomes" id="UP000295674"/>
    </source>
</evidence>
<sequence>MRHEAAHAVLVERSDALTVGRAVVNEDVPYEVGGSRGGHVYFEPTSPTGEMPVTDLANALHAGWASDRLWLAEHGLGQDLYFQVDAAKGALMDMDALAQFVTDPQVHVTARHDSDALVREHDREIRAVADELARHHHLSGDAVRAAINEVTRSSRTRAASQKQQSRNTSHAPAPNPVGAAQSSTTQSSSTTTHGGHGMAGIDEIAAAIGSTQQISEQIRAALAQVQQWSEETTGQLGMVLQDSTQPEVEHSVAAFAQLGEQVIEMQQLVAGAVDGLESYRNRL</sequence>
<feature type="compositionally biased region" description="Polar residues" evidence="1">
    <location>
        <begin position="152"/>
        <end position="170"/>
    </location>
</feature>
<organism evidence="2 3">
    <name type="scientific">Saccharopolyspora terrae</name>
    <dbReference type="NCBI Taxonomy" id="2530384"/>
    <lineage>
        <taxon>Bacteria</taxon>
        <taxon>Bacillati</taxon>
        <taxon>Actinomycetota</taxon>
        <taxon>Actinomycetes</taxon>
        <taxon>Pseudonocardiales</taxon>
        <taxon>Pseudonocardiaceae</taxon>
        <taxon>Saccharopolyspora</taxon>
    </lineage>
</organism>
<comment type="caution">
    <text evidence="2">The sequence shown here is derived from an EMBL/GenBank/DDBJ whole genome shotgun (WGS) entry which is preliminary data.</text>
</comment>
<protein>
    <submittedName>
        <fullName evidence="2">Uncharacterized protein</fullName>
    </submittedName>
</protein>
<dbReference type="AlphaFoldDB" id="A0A4R4VYT4"/>
<name>A0A4R4VYT4_9PSEU</name>
<reference evidence="2 3" key="1">
    <citation type="submission" date="2019-03" db="EMBL/GenBank/DDBJ databases">
        <title>Draft genome sequences of novel Actinobacteria.</title>
        <authorList>
            <person name="Sahin N."/>
            <person name="Ay H."/>
            <person name="Saygin H."/>
        </authorList>
    </citation>
    <scope>NUCLEOTIDE SEQUENCE [LARGE SCALE GENOMIC DNA]</scope>
    <source>
        <strain evidence="2 3">16K309</strain>
    </source>
</reference>
<dbReference type="Proteomes" id="UP000295674">
    <property type="component" value="Unassembled WGS sequence"/>
</dbReference>
<accession>A0A4R4VYT4</accession>
<dbReference type="RefSeq" id="WP_132673309.1">
    <property type="nucleotide sequence ID" value="NZ_SMKS01000008.1"/>
</dbReference>
<evidence type="ECO:0000256" key="1">
    <source>
        <dbReference type="SAM" id="MobiDB-lite"/>
    </source>
</evidence>
<feature type="compositionally biased region" description="Low complexity" evidence="1">
    <location>
        <begin position="181"/>
        <end position="192"/>
    </location>
</feature>
<dbReference type="EMBL" id="SMKS01000008">
    <property type="protein sequence ID" value="TDD08104.1"/>
    <property type="molecule type" value="Genomic_DNA"/>
</dbReference>
<proteinExistence type="predicted"/>
<keyword evidence="3" id="KW-1185">Reference proteome</keyword>
<gene>
    <name evidence="2" type="ORF">E1181_07975</name>
</gene>
<evidence type="ECO:0000313" key="2">
    <source>
        <dbReference type="EMBL" id="TDD08104.1"/>
    </source>
</evidence>
<dbReference type="OrthoDB" id="3693788at2"/>
<feature type="region of interest" description="Disordered" evidence="1">
    <location>
        <begin position="152"/>
        <end position="198"/>
    </location>
</feature>